<dbReference type="AlphaFoldDB" id="A0A6S6LZJ6"/>
<dbReference type="Proteomes" id="UP000515472">
    <property type="component" value="Chromosome"/>
</dbReference>
<dbReference type="EMBL" id="AP023213">
    <property type="protein sequence ID" value="BCG46749.1"/>
    <property type="molecule type" value="Genomic_DNA"/>
</dbReference>
<keyword evidence="3" id="KW-1185">Reference proteome</keyword>
<organism evidence="2 3">
    <name type="scientific">Citrifermentans bremense</name>
    <dbReference type="NCBI Taxonomy" id="60035"/>
    <lineage>
        <taxon>Bacteria</taxon>
        <taxon>Pseudomonadati</taxon>
        <taxon>Thermodesulfobacteriota</taxon>
        <taxon>Desulfuromonadia</taxon>
        <taxon>Geobacterales</taxon>
        <taxon>Geobacteraceae</taxon>
        <taxon>Citrifermentans</taxon>
    </lineage>
</organism>
<name>A0A6S6LZJ6_9BACT</name>
<gene>
    <name evidence="2" type="ORF">GEOBRER4_14990</name>
</gene>
<evidence type="ECO:0000256" key="1">
    <source>
        <dbReference type="SAM" id="Phobius"/>
    </source>
</evidence>
<evidence type="ECO:0000313" key="2">
    <source>
        <dbReference type="EMBL" id="BCG46749.1"/>
    </source>
</evidence>
<keyword evidence="1" id="KW-0472">Membrane</keyword>
<accession>A0A6S6LZJ6</accession>
<keyword evidence="1" id="KW-0812">Transmembrane</keyword>
<evidence type="ECO:0000313" key="3">
    <source>
        <dbReference type="Proteomes" id="UP000515472"/>
    </source>
</evidence>
<protein>
    <submittedName>
        <fullName evidence="2">Uncharacterized protein</fullName>
    </submittedName>
</protein>
<dbReference type="KEGG" id="gbn:GEOBRER4_14990"/>
<keyword evidence="1" id="KW-1133">Transmembrane helix</keyword>
<reference evidence="2 3" key="1">
    <citation type="submission" date="2020-06" db="EMBL/GenBank/DDBJ databases">
        <title>Interaction of electrochemicaly active bacteria, Geobacter bremensis R4 on different carbon anode.</title>
        <authorList>
            <person name="Meng L."/>
            <person name="Yoshida N."/>
        </authorList>
    </citation>
    <scope>NUCLEOTIDE SEQUENCE [LARGE SCALE GENOMIC DNA]</scope>
    <source>
        <strain evidence="2 3">R4</strain>
    </source>
</reference>
<proteinExistence type="predicted"/>
<feature type="transmembrane region" description="Helical" evidence="1">
    <location>
        <begin position="12"/>
        <end position="35"/>
    </location>
</feature>
<sequence length="59" mass="6371">MKCEAPAQSSGSFLVLLSFLIPTAALCMPGIFWLTTLIPLGRVVMRTWGVFSVVDMVAP</sequence>